<dbReference type="GO" id="GO:0016616">
    <property type="term" value="F:oxidoreductase activity, acting on the CH-OH group of donors, NAD or NADP as acceptor"/>
    <property type="evidence" value="ECO:0007669"/>
    <property type="project" value="TreeGrafter"/>
</dbReference>
<dbReference type="PANTHER" id="PTHR42760">
    <property type="entry name" value="SHORT-CHAIN DEHYDROGENASES/REDUCTASES FAMILY MEMBER"/>
    <property type="match status" value="1"/>
</dbReference>
<dbReference type="AlphaFoldDB" id="A0A382ASY9"/>
<gene>
    <name evidence="3" type="ORF">METZ01_LOCUS157265</name>
</gene>
<keyword evidence="2" id="KW-0560">Oxidoreductase</keyword>
<dbReference type="EMBL" id="UINC01026628">
    <property type="protein sequence ID" value="SVB04411.1"/>
    <property type="molecule type" value="Genomic_DNA"/>
</dbReference>
<dbReference type="Gene3D" id="3.40.50.720">
    <property type="entry name" value="NAD(P)-binding Rossmann-like Domain"/>
    <property type="match status" value="1"/>
</dbReference>
<feature type="non-terminal residue" evidence="3">
    <location>
        <position position="98"/>
    </location>
</feature>
<sequence length="98" mass="10354">MGAATVRALALAGAQVNLIDIDRKGAEGIAQETGSEVFIGDVSNSEFCDLTINSIVDSQGQIDILVNAAGIILRADALETNDDNWKRIMAVNVDGVFF</sequence>
<name>A0A382ASY9_9ZZZZ</name>
<comment type="similarity">
    <text evidence="1">Belongs to the short-chain dehydrogenases/reductases (SDR) family.</text>
</comment>
<dbReference type="PANTHER" id="PTHR42760:SF115">
    <property type="entry name" value="3-OXOACYL-[ACYL-CARRIER-PROTEIN] REDUCTASE FABG"/>
    <property type="match status" value="1"/>
</dbReference>
<dbReference type="Pfam" id="PF13561">
    <property type="entry name" value="adh_short_C2"/>
    <property type="match status" value="1"/>
</dbReference>
<proteinExistence type="inferred from homology"/>
<dbReference type="InterPro" id="IPR002347">
    <property type="entry name" value="SDR_fam"/>
</dbReference>
<accession>A0A382ASY9</accession>
<reference evidence="3" key="1">
    <citation type="submission" date="2018-05" db="EMBL/GenBank/DDBJ databases">
        <authorList>
            <person name="Lanie J.A."/>
            <person name="Ng W.-L."/>
            <person name="Kazmierczak K.M."/>
            <person name="Andrzejewski T.M."/>
            <person name="Davidsen T.M."/>
            <person name="Wayne K.J."/>
            <person name="Tettelin H."/>
            <person name="Glass J.I."/>
            <person name="Rusch D."/>
            <person name="Podicherti R."/>
            <person name="Tsui H.-C.T."/>
            <person name="Winkler M.E."/>
        </authorList>
    </citation>
    <scope>NUCLEOTIDE SEQUENCE</scope>
</reference>
<evidence type="ECO:0000313" key="3">
    <source>
        <dbReference type="EMBL" id="SVB04411.1"/>
    </source>
</evidence>
<evidence type="ECO:0000256" key="2">
    <source>
        <dbReference type="ARBA" id="ARBA00023002"/>
    </source>
</evidence>
<evidence type="ECO:0000256" key="1">
    <source>
        <dbReference type="ARBA" id="ARBA00006484"/>
    </source>
</evidence>
<organism evidence="3">
    <name type="scientific">marine metagenome</name>
    <dbReference type="NCBI Taxonomy" id="408172"/>
    <lineage>
        <taxon>unclassified sequences</taxon>
        <taxon>metagenomes</taxon>
        <taxon>ecological metagenomes</taxon>
    </lineage>
</organism>
<dbReference type="SUPFAM" id="SSF51735">
    <property type="entry name" value="NAD(P)-binding Rossmann-fold domains"/>
    <property type="match status" value="1"/>
</dbReference>
<dbReference type="InterPro" id="IPR036291">
    <property type="entry name" value="NAD(P)-bd_dom_sf"/>
</dbReference>
<protein>
    <submittedName>
        <fullName evidence="3">Uncharacterized protein</fullName>
    </submittedName>
</protein>